<dbReference type="InterPro" id="IPR004087">
    <property type="entry name" value="KH_dom"/>
</dbReference>
<keyword evidence="2" id="KW-0770">Synapse</keyword>
<dbReference type="PROSITE" id="PS50084">
    <property type="entry name" value="KH_TYPE_1"/>
    <property type="match status" value="2"/>
</dbReference>
<feature type="compositionally biased region" description="Polar residues" evidence="5">
    <location>
        <begin position="584"/>
        <end position="594"/>
    </location>
</feature>
<feature type="compositionally biased region" description="Low complexity" evidence="5">
    <location>
        <begin position="462"/>
        <end position="471"/>
    </location>
</feature>
<accession>A0A815ZPL8</accession>
<dbReference type="InterPro" id="IPR041560">
    <property type="entry name" value="Tudor_FRM1"/>
</dbReference>
<comment type="subcellular location">
    <subcellularLocation>
        <location evidence="1">Cytoplasm</location>
        <location evidence="1">Stress granule</location>
    </subcellularLocation>
    <subcellularLocation>
        <location evidence="3">Synapse</location>
    </subcellularLocation>
</comment>
<feature type="compositionally biased region" description="Polar residues" evidence="5">
    <location>
        <begin position="550"/>
        <end position="563"/>
    </location>
</feature>
<dbReference type="FunFam" id="3.30.1370.10:FF:000054">
    <property type="entry name" value="Fragile X mental retardation protein 1"/>
    <property type="match status" value="1"/>
</dbReference>
<feature type="compositionally biased region" description="Polar residues" evidence="5">
    <location>
        <begin position="389"/>
        <end position="409"/>
    </location>
</feature>
<dbReference type="InterPro" id="IPR008395">
    <property type="entry name" value="Agenet-like_dom"/>
</dbReference>
<dbReference type="PANTHER" id="PTHR10603:SF7">
    <property type="entry name" value="FRAGILE X MESSENGER RIBONUCLEOPROTEIN 1 HOMOLOG"/>
    <property type="match status" value="1"/>
</dbReference>
<organism evidence="7 8">
    <name type="scientific">Adineta ricciae</name>
    <name type="common">Rotifer</name>
    <dbReference type="NCBI Taxonomy" id="249248"/>
    <lineage>
        <taxon>Eukaryota</taxon>
        <taxon>Metazoa</taxon>
        <taxon>Spiralia</taxon>
        <taxon>Gnathifera</taxon>
        <taxon>Rotifera</taxon>
        <taxon>Eurotatoria</taxon>
        <taxon>Bdelloidea</taxon>
        <taxon>Adinetida</taxon>
        <taxon>Adinetidae</taxon>
        <taxon>Adineta</taxon>
    </lineage>
</organism>
<dbReference type="InterPro" id="IPR040472">
    <property type="entry name" value="FMRP_KH0"/>
</dbReference>
<evidence type="ECO:0000259" key="6">
    <source>
        <dbReference type="PROSITE" id="PS51641"/>
    </source>
</evidence>
<keyword evidence="4" id="KW-0694">RNA-binding</keyword>
<dbReference type="EMBL" id="CAJNOR010006113">
    <property type="protein sequence ID" value="CAF1586128.1"/>
    <property type="molecule type" value="Genomic_DNA"/>
</dbReference>
<dbReference type="GO" id="GO:0045182">
    <property type="term" value="F:translation regulator activity"/>
    <property type="evidence" value="ECO:0007669"/>
    <property type="project" value="TreeGrafter"/>
</dbReference>
<dbReference type="AlphaFoldDB" id="A0A815ZPL8"/>
<dbReference type="SUPFAM" id="SSF54791">
    <property type="entry name" value="Eukaryotic type KH-domain (KH-domain type I)"/>
    <property type="match status" value="2"/>
</dbReference>
<dbReference type="GO" id="GO:0003730">
    <property type="term" value="F:mRNA 3'-UTR binding"/>
    <property type="evidence" value="ECO:0007669"/>
    <property type="project" value="TreeGrafter"/>
</dbReference>
<evidence type="ECO:0000313" key="7">
    <source>
        <dbReference type="EMBL" id="CAF1586128.1"/>
    </source>
</evidence>
<dbReference type="CDD" id="cd22426">
    <property type="entry name" value="KH_I_FMR1_FXR_rpt2"/>
    <property type="match status" value="1"/>
</dbReference>
<dbReference type="GO" id="GO:0010494">
    <property type="term" value="C:cytoplasmic stress granule"/>
    <property type="evidence" value="ECO:0007669"/>
    <property type="project" value="UniProtKB-SubCell"/>
</dbReference>
<dbReference type="InterPro" id="IPR036612">
    <property type="entry name" value="KH_dom_type_1_sf"/>
</dbReference>
<dbReference type="CDD" id="cd22425">
    <property type="entry name" value="KH_I_FMR1_FXR_rpt1"/>
    <property type="match status" value="1"/>
</dbReference>
<dbReference type="InterPro" id="IPR004088">
    <property type="entry name" value="KH_dom_type_1"/>
</dbReference>
<evidence type="ECO:0000256" key="1">
    <source>
        <dbReference type="ARBA" id="ARBA00004210"/>
    </source>
</evidence>
<dbReference type="PANTHER" id="PTHR10603">
    <property type="entry name" value="FRAGILE X MENTAL RETARDATION SYNDROME-RELATED PROTEIN"/>
    <property type="match status" value="1"/>
</dbReference>
<dbReference type="Gene3D" id="2.30.30.140">
    <property type="match status" value="2"/>
</dbReference>
<dbReference type="Gene3D" id="3.30.1370.10">
    <property type="entry name" value="K Homology domain, type 1"/>
    <property type="match status" value="2"/>
</dbReference>
<dbReference type="Pfam" id="PF00013">
    <property type="entry name" value="KH_1"/>
    <property type="match status" value="2"/>
</dbReference>
<dbReference type="GO" id="GO:0048170">
    <property type="term" value="P:positive regulation of long-term neuronal synaptic plasticity"/>
    <property type="evidence" value="ECO:0007669"/>
    <property type="project" value="TreeGrafter"/>
</dbReference>
<dbReference type="PROSITE" id="PS51641">
    <property type="entry name" value="AGENET_LIKE"/>
    <property type="match status" value="1"/>
</dbReference>
<feature type="domain" description="Agenet-like" evidence="6">
    <location>
        <begin position="65"/>
        <end position="119"/>
    </location>
</feature>
<proteinExistence type="predicted"/>
<dbReference type="GO" id="GO:0098793">
    <property type="term" value="C:presynapse"/>
    <property type="evidence" value="ECO:0007669"/>
    <property type="project" value="GOC"/>
</dbReference>
<evidence type="ECO:0000256" key="4">
    <source>
        <dbReference type="PROSITE-ProRule" id="PRU00117"/>
    </source>
</evidence>
<comment type="caution">
    <text evidence="7">The sequence shown here is derived from an EMBL/GenBank/DDBJ whole genome shotgun (WGS) entry which is preliminary data.</text>
</comment>
<dbReference type="Pfam" id="PF05641">
    <property type="entry name" value="Agenet"/>
    <property type="match status" value="1"/>
</dbReference>
<feature type="compositionally biased region" description="Polar residues" evidence="5">
    <location>
        <begin position="487"/>
        <end position="510"/>
    </location>
</feature>
<dbReference type="GO" id="GO:0005634">
    <property type="term" value="C:nucleus"/>
    <property type="evidence" value="ECO:0007669"/>
    <property type="project" value="TreeGrafter"/>
</dbReference>
<gene>
    <name evidence="7" type="ORF">XAT740_LOCUS46040</name>
</gene>
<feature type="compositionally biased region" description="Low complexity" evidence="5">
    <location>
        <begin position="445"/>
        <end position="454"/>
    </location>
</feature>
<dbReference type="GO" id="GO:0099577">
    <property type="term" value="P:regulation of translation at presynapse, modulating synaptic transmission"/>
    <property type="evidence" value="ECO:0007669"/>
    <property type="project" value="TreeGrafter"/>
</dbReference>
<dbReference type="GO" id="GO:0051028">
    <property type="term" value="P:mRNA transport"/>
    <property type="evidence" value="ECO:0007669"/>
    <property type="project" value="TreeGrafter"/>
</dbReference>
<dbReference type="GO" id="GO:0045727">
    <property type="term" value="P:positive regulation of translation"/>
    <property type="evidence" value="ECO:0007669"/>
    <property type="project" value="TreeGrafter"/>
</dbReference>
<feature type="region of interest" description="Disordered" evidence="5">
    <location>
        <begin position="387"/>
        <end position="613"/>
    </location>
</feature>
<name>A0A815ZPL8_ADIRI</name>
<dbReference type="CDD" id="cd22427">
    <property type="entry name" value="KH_I_FMR1_FXR_rpt3"/>
    <property type="match status" value="1"/>
</dbReference>
<dbReference type="SMART" id="SM00322">
    <property type="entry name" value="KH"/>
    <property type="match status" value="2"/>
</dbReference>
<feature type="compositionally biased region" description="Polar residues" evidence="5">
    <location>
        <begin position="603"/>
        <end position="613"/>
    </location>
</feature>
<sequence length="613" mass="68871">MDDLIVEVEQPNGVYYKASVLGLDESGVNVKYDQDFFPPAKIPFSENRIRLPSELIDLKKLQPGDPCEVFTKSKEDEPFAWWPATAKMIKGDFVVVDYKSGAQGANHSDIVPSDKLRCPNTNPPITYSTFKVLELPVSKDIRGACSNPVNHKDFKRASGAAVVRYNDQKEALIVISDNDATLRRAQILSDMHFRNLRSKSKLVQETENVSKQLELIKVNKVEKFVEKFTIKNEFMGLAIGTHGSNILKARGVPGVTNIEIDNETYTIKVSGDTEKAVKEARGLLEYVDDAVAIPRDLIGKVIGKKGHLIQEIVDKSGVIRVKIEGDNETPTARDDNSSSNEVPFIFVGTVESVANAKVLLEYHIASLKEFDELQEKRSQVHEQYRTIAGPQQDTTLNSTDNNQSYQGGRQQRYDSDRMNNSASGRNYYDGGYPQQPRYDNNSQARRSNNYSMGNGNRGRRGSGAYSYRTGGQNETGYDERRRDNDSENTTYETQDNTEGQQQYHDQTSSQRNNNNRYNNNNRGHRGYRGGFNNRYNYESNDYQDNYGYSGHSQQNSTSRKSQQSTALNNNNNDDNGTDSNATSASETTNGSRNYNDAPKGQRTPRQPHSNGVQ</sequence>
<protein>
    <recommendedName>
        <fullName evidence="6">Agenet-like domain-containing protein</fullName>
    </recommendedName>
</protein>
<dbReference type="InterPro" id="IPR040148">
    <property type="entry name" value="FMR1"/>
</dbReference>
<evidence type="ECO:0000256" key="3">
    <source>
        <dbReference type="ARBA" id="ARBA00034103"/>
    </source>
</evidence>
<keyword evidence="8" id="KW-1185">Reference proteome</keyword>
<dbReference type="GO" id="GO:0043005">
    <property type="term" value="C:neuron projection"/>
    <property type="evidence" value="ECO:0007669"/>
    <property type="project" value="TreeGrafter"/>
</dbReference>
<dbReference type="Proteomes" id="UP000663828">
    <property type="component" value="Unassembled WGS sequence"/>
</dbReference>
<dbReference type="GO" id="GO:0043488">
    <property type="term" value="P:regulation of mRNA stability"/>
    <property type="evidence" value="ECO:0007669"/>
    <property type="project" value="TreeGrafter"/>
</dbReference>
<dbReference type="Pfam" id="PF17904">
    <property type="entry name" value="KH_9"/>
    <property type="match status" value="1"/>
</dbReference>
<feature type="compositionally biased region" description="Low complexity" evidence="5">
    <location>
        <begin position="511"/>
        <end position="521"/>
    </location>
</feature>
<feature type="compositionally biased region" description="Low complexity" evidence="5">
    <location>
        <begin position="564"/>
        <end position="583"/>
    </location>
</feature>
<evidence type="ECO:0000256" key="5">
    <source>
        <dbReference type="SAM" id="MobiDB-lite"/>
    </source>
</evidence>
<evidence type="ECO:0000256" key="2">
    <source>
        <dbReference type="ARBA" id="ARBA00023018"/>
    </source>
</evidence>
<dbReference type="GO" id="GO:0048513">
    <property type="term" value="P:animal organ development"/>
    <property type="evidence" value="ECO:0007669"/>
    <property type="project" value="TreeGrafter"/>
</dbReference>
<evidence type="ECO:0000313" key="8">
    <source>
        <dbReference type="Proteomes" id="UP000663828"/>
    </source>
</evidence>
<reference evidence="7" key="1">
    <citation type="submission" date="2021-02" db="EMBL/GenBank/DDBJ databases">
        <authorList>
            <person name="Nowell W R."/>
        </authorList>
    </citation>
    <scope>NUCLEOTIDE SEQUENCE</scope>
</reference>